<dbReference type="EMBL" id="JBGEDP010000001">
    <property type="protein sequence ID" value="MEY8017427.1"/>
    <property type="molecule type" value="Genomic_DNA"/>
</dbReference>
<reference evidence="1 2" key="1">
    <citation type="submission" date="2024-08" db="EMBL/GenBank/DDBJ databases">
        <title>Mycobacterium servetensis sp. nov., a novel rapid-growing mycobacterial species recovered from a human patient in Zaragoza, Spain.</title>
        <authorList>
            <person name="Tristancho-Baro A.I."/>
            <person name="Buenestado-Serrano S."/>
            <person name="Garcia De Viedma D."/>
            <person name="Milagro-Beamonte A."/>
            <person name="Burillo N."/>
            <person name="Sanz S."/>
            <person name="Lopez-Calleja A.I."/>
            <person name="Penas-Utrilla D."/>
            <person name="Guardingo M."/>
            <person name="Garcia M.J."/>
            <person name="Vinuelas-Bayon J."/>
        </authorList>
    </citation>
    <scope>NUCLEOTIDE SEQUENCE [LARGE SCALE GENOMIC DNA]</scope>
    <source>
        <strain evidence="2">HUMS_12744610</strain>
    </source>
</reference>
<name>A0ABV4C6F3_9MYCO</name>
<dbReference type="Proteomes" id="UP001564760">
    <property type="component" value="Unassembled WGS sequence"/>
</dbReference>
<dbReference type="RefSeq" id="WP_369739717.1">
    <property type="nucleotide sequence ID" value="NZ_JBGEDP010000001.1"/>
</dbReference>
<accession>A0ABV4C6F3</accession>
<comment type="caution">
    <text evidence="1">The sequence shown here is derived from an EMBL/GenBank/DDBJ whole genome shotgun (WGS) entry which is preliminary data.</text>
</comment>
<keyword evidence="2" id="KW-1185">Reference proteome</keyword>
<evidence type="ECO:0000313" key="1">
    <source>
        <dbReference type="EMBL" id="MEY8017427.1"/>
    </source>
</evidence>
<sequence length="57" mass="6030">MARHDRAVGRHVEVLCLDHYLEVLVTKPGALPGATALAQAKGRGVFTASHGRVIPSV</sequence>
<gene>
    <name evidence="1" type="ORF">AB8998_21745</name>
</gene>
<evidence type="ECO:0000313" key="2">
    <source>
        <dbReference type="Proteomes" id="UP001564760"/>
    </source>
</evidence>
<organism evidence="1 2">
    <name type="scientific">Mycobacterium servetii</name>
    <dbReference type="NCBI Taxonomy" id="3237418"/>
    <lineage>
        <taxon>Bacteria</taxon>
        <taxon>Bacillati</taxon>
        <taxon>Actinomycetota</taxon>
        <taxon>Actinomycetes</taxon>
        <taxon>Mycobacteriales</taxon>
        <taxon>Mycobacteriaceae</taxon>
        <taxon>Mycobacterium</taxon>
    </lineage>
</organism>
<proteinExistence type="predicted"/>
<protein>
    <submittedName>
        <fullName evidence="1">Uncharacterized protein</fullName>
    </submittedName>
</protein>